<gene>
    <name evidence="6" type="ORF">ENS41_01340</name>
</gene>
<evidence type="ECO:0000256" key="3">
    <source>
        <dbReference type="SAM" id="SignalP"/>
    </source>
</evidence>
<accession>A0A7C4CA49</accession>
<dbReference type="AlphaFoldDB" id="A0A7C4CA49"/>
<dbReference type="PANTHER" id="PTHR33619:SF3">
    <property type="entry name" value="POLYSACCHARIDE EXPORT PROTEIN GFCE-RELATED"/>
    <property type="match status" value="1"/>
</dbReference>
<dbReference type="GO" id="GO:0015159">
    <property type="term" value="F:polysaccharide transmembrane transporter activity"/>
    <property type="evidence" value="ECO:0007669"/>
    <property type="project" value="InterPro"/>
</dbReference>
<dbReference type="Gene3D" id="3.30.1950.10">
    <property type="entry name" value="wza like domain"/>
    <property type="match status" value="1"/>
</dbReference>
<feature type="signal peptide" evidence="3">
    <location>
        <begin position="1"/>
        <end position="17"/>
    </location>
</feature>
<feature type="domain" description="Soluble ligand binding" evidence="5">
    <location>
        <begin position="263"/>
        <end position="301"/>
    </location>
</feature>
<keyword evidence="2" id="KW-0472">Membrane</keyword>
<proteinExistence type="predicted"/>
<evidence type="ECO:0008006" key="7">
    <source>
        <dbReference type="Google" id="ProtNLM"/>
    </source>
</evidence>
<dbReference type="InterPro" id="IPR049712">
    <property type="entry name" value="Poly_export"/>
</dbReference>
<dbReference type="Pfam" id="PF10531">
    <property type="entry name" value="SLBB"/>
    <property type="match status" value="3"/>
</dbReference>
<dbReference type="Pfam" id="PF02563">
    <property type="entry name" value="Poly_export"/>
    <property type="match status" value="1"/>
</dbReference>
<feature type="domain" description="Polysaccharide export protein N-terminal" evidence="4">
    <location>
        <begin position="51"/>
        <end position="143"/>
    </location>
</feature>
<keyword evidence="2" id="KW-1133">Transmembrane helix</keyword>
<keyword evidence="2" id="KW-0812">Transmembrane</keyword>
<feature type="chain" id="PRO_5027543898" description="Soluble ligand binding domain-containing protein" evidence="3">
    <location>
        <begin position="18"/>
        <end position="440"/>
    </location>
</feature>
<reference evidence="6" key="1">
    <citation type="journal article" date="2020" name="mSystems">
        <title>Genome- and Community-Level Interaction Insights into Carbon Utilization and Element Cycling Functions of Hydrothermarchaeota in Hydrothermal Sediment.</title>
        <authorList>
            <person name="Zhou Z."/>
            <person name="Liu Y."/>
            <person name="Xu W."/>
            <person name="Pan J."/>
            <person name="Luo Z.H."/>
            <person name="Li M."/>
        </authorList>
    </citation>
    <scope>NUCLEOTIDE SEQUENCE [LARGE SCALE GENOMIC DNA]</scope>
    <source>
        <strain evidence="6">SpSt-488</strain>
    </source>
</reference>
<evidence type="ECO:0000313" key="6">
    <source>
        <dbReference type="EMBL" id="HGK27586.1"/>
    </source>
</evidence>
<name>A0A7C4CA49_UNCW3</name>
<dbReference type="Gene3D" id="3.10.560.10">
    <property type="entry name" value="Outer membrane lipoprotein wza domain like"/>
    <property type="match status" value="3"/>
</dbReference>
<dbReference type="InterPro" id="IPR019554">
    <property type="entry name" value="Soluble_ligand-bd"/>
</dbReference>
<dbReference type="EMBL" id="DSUT01000023">
    <property type="protein sequence ID" value="HGK27586.1"/>
    <property type="molecule type" value="Genomic_DNA"/>
</dbReference>
<feature type="domain" description="Soluble ligand binding" evidence="5">
    <location>
        <begin position="342"/>
        <end position="388"/>
    </location>
</feature>
<dbReference type="PANTHER" id="PTHR33619">
    <property type="entry name" value="POLYSACCHARIDE EXPORT PROTEIN GFCE-RELATED"/>
    <property type="match status" value="1"/>
</dbReference>
<evidence type="ECO:0000256" key="1">
    <source>
        <dbReference type="ARBA" id="ARBA00022729"/>
    </source>
</evidence>
<feature type="domain" description="Soluble ligand binding" evidence="5">
    <location>
        <begin position="150"/>
        <end position="197"/>
    </location>
</feature>
<evidence type="ECO:0000259" key="4">
    <source>
        <dbReference type="Pfam" id="PF02563"/>
    </source>
</evidence>
<organism evidence="6">
    <name type="scientific">candidate division WOR-3 bacterium</name>
    <dbReference type="NCBI Taxonomy" id="2052148"/>
    <lineage>
        <taxon>Bacteria</taxon>
        <taxon>Bacteria division WOR-3</taxon>
    </lineage>
</organism>
<dbReference type="InterPro" id="IPR003715">
    <property type="entry name" value="Poly_export_N"/>
</dbReference>
<sequence length="440" mass="47726">MLKKTFVVLLFAAAALAQEQTSPGINIQSLLQAPVSPLASLVGVESPIISETYVLMPGDKLLVTVTGSVTYSYSAWVTYEGKLTINMPTTPFSATYSTGAERSVTIDVVDAVAVSGLTLEQAQDTLSRTFNRYFRDVRVKLTLTGLRSGIVFVTGEVQYPGAYNVSPVERVSQIITRAGGLAPLGSKTRIQLMRGGVEAAIVDIERFENDGDLFANPFVESGDVIHVPAVEGLVTVKGAVFGRGEYRIRASALTTEKERVGEGIYELKPGERVFDLVRKAGGITPWADLSNSYIERLVIGGSGLRTRIPIDLHRIIFERDSSQNLLLKNADIIVVPPINTLVYVEGEVNQPGSFTFTPNLRVDDYVGQAGGPTSVANVGRVYILRRGRRIPGAPNPVVEPGDIVMMPRQTFKWWQDYVTILSAVGIPIASILVTLTALNR</sequence>
<comment type="caution">
    <text evidence="6">The sequence shown here is derived from an EMBL/GenBank/DDBJ whole genome shotgun (WGS) entry which is preliminary data.</text>
</comment>
<keyword evidence="1 3" id="KW-0732">Signal</keyword>
<evidence type="ECO:0000256" key="2">
    <source>
        <dbReference type="SAM" id="Phobius"/>
    </source>
</evidence>
<feature type="transmembrane region" description="Helical" evidence="2">
    <location>
        <begin position="417"/>
        <end position="438"/>
    </location>
</feature>
<evidence type="ECO:0000259" key="5">
    <source>
        <dbReference type="Pfam" id="PF10531"/>
    </source>
</evidence>
<protein>
    <recommendedName>
        <fullName evidence="7">Soluble ligand binding domain-containing protein</fullName>
    </recommendedName>
</protein>